<dbReference type="AlphaFoldDB" id="A0A151TYC5"/>
<dbReference type="InterPro" id="IPR012337">
    <property type="entry name" value="RNaseH-like_sf"/>
</dbReference>
<dbReference type="Gramene" id="C.cajan_11008.t">
    <property type="protein sequence ID" value="C.cajan_11008.t"/>
    <property type="gene ID" value="C.cajan_11008"/>
</dbReference>
<organism evidence="2 3">
    <name type="scientific">Cajanus cajan</name>
    <name type="common">Pigeon pea</name>
    <name type="synonym">Cajanus indicus</name>
    <dbReference type="NCBI Taxonomy" id="3821"/>
    <lineage>
        <taxon>Eukaryota</taxon>
        <taxon>Viridiplantae</taxon>
        <taxon>Streptophyta</taxon>
        <taxon>Embryophyta</taxon>
        <taxon>Tracheophyta</taxon>
        <taxon>Spermatophyta</taxon>
        <taxon>Magnoliopsida</taxon>
        <taxon>eudicotyledons</taxon>
        <taxon>Gunneridae</taxon>
        <taxon>Pentapetalae</taxon>
        <taxon>rosids</taxon>
        <taxon>fabids</taxon>
        <taxon>Fabales</taxon>
        <taxon>Fabaceae</taxon>
        <taxon>Papilionoideae</taxon>
        <taxon>50 kb inversion clade</taxon>
        <taxon>NPAAA clade</taxon>
        <taxon>indigoferoid/millettioid clade</taxon>
        <taxon>Phaseoleae</taxon>
        <taxon>Cajanus</taxon>
    </lineage>
</organism>
<dbReference type="Gene3D" id="3.30.420.10">
    <property type="entry name" value="Ribonuclease H-like superfamily/Ribonuclease H"/>
    <property type="match status" value="1"/>
</dbReference>
<dbReference type="GO" id="GO:0015074">
    <property type="term" value="P:DNA integration"/>
    <property type="evidence" value="ECO:0007669"/>
    <property type="project" value="InterPro"/>
</dbReference>
<dbReference type="EMBL" id="CM003605">
    <property type="protein sequence ID" value="KYP72045.1"/>
    <property type="molecule type" value="Genomic_DNA"/>
</dbReference>
<dbReference type="Proteomes" id="UP000075243">
    <property type="component" value="Chromosome 3"/>
</dbReference>
<proteinExistence type="predicted"/>
<reference evidence="2 3" key="1">
    <citation type="journal article" date="2012" name="Nat. Biotechnol.">
        <title>Draft genome sequence of pigeonpea (Cajanus cajan), an orphan legume crop of resource-poor farmers.</title>
        <authorList>
            <person name="Varshney R.K."/>
            <person name="Chen W."/>
            <person name="Li Y."/>
            <person name="Bharti A.K."/>
            <person name="Saxena R.K."/>
            <person name="Schlueter J.A."/>
            <person name="Donoghue M.T."/>
            <person name="Azam S."/>
            <person name="Fan G."/>
            <person name="Whaley A.M."/>
            <person name="Farmer A.D."/>
            <person name="Sheridan J."/>
            <person name="Iwata A."/>
            <person name="Tuteja R."/>
            <person name="Penmetsa R.V."/>
            <person name="Wu W."/>
            <person name="Upadhyaya H.D."/>
            <person name="Yang S.P."/>
            <person name="Shah T."/>
            <person name="Saxena K.B."/>
            <person name="Michael T."/>
            <person name="McCombie W.R."/>
            <person name="Yang B."/>
            <person name="Zhang G."/>
            <person name="Yang H."/>
            <person name="Wang J."/>
            <person name="Spillane C."/>
            <person name="Cook D.R."/>
            <person name="May G.D."/>
            <person name="Xu X."/>
            <person name="Jackson S.A."/>
        </authorList>
    </citation>
    <scope>NUCLEOTIDE SEQUENCE [LARGE SCALE GENOMIC DNA]</scope>
    <source>
        <strain evidence="3">cv. Asha</strain>
    </source>
</reference>
<evidence type="ECO:0000313" key="2">
    <source>
        <dbReference type="EMBL" id="KYP72045.1"/>
    </source>
</evidence>
<accession>A0A151TYC5</accession>
<dbReference type="Pfam" id="PF25597">
    <property type="entry name" value="SH3_retrovirus"/>
    <property type="match status" value="1"/>
</dbReference>
<dbReference type="PROSITE" id="PS50994">
    <property type="entry name" value="INTEGRASE"/>
    <property type="match status" value="1"/>
</dbReference>
<sequence>MSASEKFVQPAIPKFDGHYGFWSMTMENFLRSKEMWHLIEEEAFTMFKRFKACIEKEAGACITCLRTDRGGEFTSTEFEDFCKDQGISRQLTTAYTPQQNGVPERRNKTLMNAVRATLNDRQVPKAFWPEAVRWCVHVQNRSPTSAIEQKTPEEAWSGDKPRVDHFRVFGCIAHAHIPDQKRSKLDDKSKRCVFLGVSD</sequence>
<dbReference type="InterPro" id="IPR036397">
    <property type="entry name" value="RNaseH_sf"/>
</dbReference>
<dbReference type="InterPro" id="IPR001584">
    <property type="entry name" value="Integrase_cat-core"/>
</dbReference>
<dbReference type="InterPro" id="IPR057670">
    <property type="entry name" value="SH3_retrovirus"/>
</dbReference>
<dbReference type="SUPFAM" id="SSF53098">
    <property type="entry name" value="Ribonuclease H-like"/>
    <property type="match status" value="1"/>
</dbReference>
<dbReference type="PANTHER" id="PTHR42648">
    <property type="entry name" value="TRANSPOSASE, PUTATIVE-RELATED"/>
    <property type="match status" value="1"/>
</dbReference>
<keyword evidence="3" id="KW-1185">Reference proteome</keyword>
<evidence type="ECO:0000259" key="1">
    <source>
        <dbReference type="PROSITE" id="PS50994"/>
    </source>
</evidence>
<dbReference type="InterPro" id="IPR039537">
    <property type="entry name" value="Retrotran_Ty1/copia-like"/>
</dbReference>
<gene>
    <name evidence="2" type="ORF">KK1_011332</name>
</gene>
<dbReference type="GO" id="GO:0003676">
    <property type="term" value="F:nucleic acid binding"/>
    <property type="evidence" value="ECO:0007669"/>
    <property type="project" value="InterPro"/>
</dbReference>
<feature type="domain" description="Integrase catalytic" evidence="1">
    <location>
        <begin position="65"/>
        <end position="160"/>
    </location>
</feature>
<evidence type="ECO:0000313" key="3">
    <source>
        <dbReference type="Proteomes" id="UP000075243"/>
    </source>
</evidence>
<dbReference type="PANTHER" id="PTHR42648:SF18">
    <property type="entry name" value="RETROTRANSPOSON, UNCLASSIFIED-LIKE PROTEIN"/>
    <property type="match status" value="1"/>
</dbReference>
<protein>
    <submittedName>
        <fullName evidence="2">Retrovirus-related Pol polyprotein from transposon TNT 1-94</fullName>
    </submittedName>
</protein>
<name>A0A151TYC5_CAJCA</name>